<name>A0A915D3C7_9BILA</name>
<proteinExistence type="predicted"/>
<sequence length="211" mass="24342">MTVTTKFLIKVDLDLKPSSSTCHCFATLKGASFCAILHQVEWSVRRKFVKFVHQQLRIKENNGIILFVKVRPRRDEYYIDKMWNELVSNALKQSLHLEKMMWNLSTLGGALSAMGDFIDEFVNRALEVSLKQRRIAQLLGDPVLISRCNMYIALSLAQKKNFPIAIAIIRQEYRNARKIDCQLLMNCAQGLLQKIMYMRKKNDVCGVKGNK</sequence>
<dbReference type="Proteomes" id="UP000887574">
    <property type="component" value="Unplaced"/>
</dbReference>
<reference evidence="2" key="1">
    <citation type="submission" date="2022-11" db="UniProtKB">
        <authorList>
            <consortium name="WormBaseParasite"/>
        </authorList>
    </citation>
    <scope>IDENTIFICATION</scope>
</reference>
<accession>A0A915D3C7</accession>
<dbReference type="AlphaFoldDB" id="A0A915D3C7"/>
<dbReference type="WBParaSite" id="jg15129">
    <property type="protein sequence ID" value="jg15129"/>
    <property type="gene ID" value="jg15129"/>
</dbReference>
<organism evidence="1 2">
    <name type="scientific">Ditylenchus dipsaci</name>
    <dbReference type="NCBI Taxonomy" id="166011"/>
    <lineage>
        <taxon>Eukaryota</taxon>
        <taxon>Metazoa</taxon>
        <taxon>Ecdysozoa</taxon>
        <taxon>Nematoda</taxon>
        <taxon>Chromadorea</taxon>
        <taxon>Rhabditida</taxon>
        <taxon>Tylenchina</taxon>
        <taxon>Tylenchomorpha</taxon>
        <taxon>Sphaerularioidea</taxon>
        <taxon>Anguinidae</taxon>
        <taxon>Anguininae</taxon>
        <taxon>Ditylenchus</taxon>
    </lineage>
</organism>
<protein>
    <submittedName>
        <fullName evidence="2">Uncharacterized protein</fullName>
    </submittedName>
</protein>
<dbReference type="Pfam" id="PF16065">
    <property type="entry name" value="DUF4807"/>
    <property type="match status" value="1"/>
</dbReference>
<dbReference type="InterPro" id="IPR032072">
    <property type="entry name" value="DUF4807"/>
</dbReference>
<dbReference type="PANTHER" id="PTHR36693:SF1">
    <property type="entry name" value="GH02722P"/>
    <property type="match status" value="1"/>
</dbReference>
<evidence type="ECO:0000313" key="1">
    <source>
        <dbReference type="Proteomes" id="UP000887574"/>
    </source>
</evidence>
<keyword evidence="1" id="KW-1185">Reference proteome</keyword>
<evidence type="ECO:0000313" key="2">
    <source>
        <dbReference type="WBParaSite" id="jg15129"/>
    </source>
</evidence>
<dbReference type="PANTHER" id="PTHR36693">
    <property type="entry name" value="GH02722P"/>
    <property type="match status" value="1"/>
</dbReference>